<protein>
    <submittedName>
        <fullName evidence="2">Ribonuclease MRP protein subunit rmp1</fullName>
    </submittedName>
</protein>
<comment type="caution">
    <text evidence="2">The sequence shown here is derived from an EMBL/GenBank/DDBJ whole genome shotgun (WGS) entry which is preliminary data.</text>
</comment>
<proteinExistence type="predicted"/>
<evidence type="ECO:0000259" key="1">
    <source>
        <dbReference type="Pfam" id="PF20945"/>
    </source>
</evidence>
<name>A0AAJ0DGX8_9PEZI</name>
<dbReference type="GO" id="GO:0000172">
    <property type="term" value="C:ribonuclease MRP complex"/>
    <property type="evidence" value="ECO:0007669"/>
    <property type="project" value="InterPro"/>
</dbReference>
<organism evidence="2 3">
    <name type="scientific">Extremus antarcticus</name>
    <dbReference type="NCBI Taxonomy" id="702011"/>
    <lineage>
        <taxon>Eukaryota</taxon>
        <taxon>Fungi</taxon>
        <taxon>Dikarya</taxon>
        <taxon>Ascomycota</taxon>
        <taxon>Pezizomycotina</taxon>
        <taxon>Dothideomycetes</taxon>
        <taxon>Dothideomycetidae</taxon>
        <taxon>Mycosphaerellales</taxon>
        <taxon>Extremaceae</taxon>
        <taxon>Extremus</taxon>
    </lineage>
</organism>
<reference evidence="2" key="1">
    <citation type="submission" date="2023-04" db="EMBL/GenBank/DDBJ databases">
        <title>Black Yeasts Isolated from many extreme environments.</title>
        <authorList>
            <person name="Coleine C."/>
            <person name="Stajich J.E."/>
            <person name="Selbmann L."/>
        </authorList>
    </citation>
    <scope>NUCLEOTIDE SEQUENCE</scope>
    <source>
        <strain evidence="2">CCFEE 5312</strain>
    </source>
</reference>
<dbReference type="InterPro" id="IPR047205">
    <property type="entry name" value="RMP1"/>
</dbReference>
<keyword evidence="3" id="KW-1185">Reference proteome</keyword>
<gene>
    <name evidence="2" type="primary">RMP1</name>
    <name evidence="2" type="ORF">LTR09_005015</name>
</gene>
<dbReference type="GO" id="GO:0000294">
    <property type="term" value="P:nuclear-transcribed mRNA catabolic process, RNase MRP-dependent"/>
    <property type="evidence" value="ECO:0007669"/>
    <property type="project" value="TreeGrafter"/>
</dbReference>
<dbReference type="CDD" id="cd22573">
    <property type="entry name" value="RMP1_RBD"/>
    <property type="match status" value="1"/>
</dbReference>
<evidence type="ECO:0000313" key="2">
    <source>
        <dbReference type="EMBL" id="KAK3053736.1"/>
    </source>
</evidence>
<dbReference type="Proteomes" id="UP001271007">
    <property type="component" value="Unassembled WGS sequence"/>
</dbReference>
<sequence>MALREVQPSDLIKIELLATLLKLFNRRNKNQHRRSIWWRHFSGFRRHLIHIWINYHHLNKVPTTHLERTRKATKDVITRTQLNGRIALWQEHLVPRWHHAYSQLVADQQFAVLGVTLLGALAEACQILGITETFEELGQVEVEKAIEEFGEEYWKDEDGGEDRGVVVKREEV</sequence>
<dbReference type="EMBL" id="JAWDJX010000014">
    <property type="protein sequence ID" value="KAK3053736.1"/>
    <property type="molecule type" value="Genomic_DNA"/>
</dbReference>
<dbReference type="GO" id="GO:0042134">
    <property type="term" value="F:rRNA primary transcript binding"/>
    <property type="evidence" value="ECO:0007669"/>
    <property type="project" value="InterPro"/>
</dbReference>
<feature type="domain" description="RNase MRP protein 1 RNA binding" evidence="1">
    <location>
        <begin position="20"/>
        <end position="123"/>
    </location>
</feature>
<dbReference type="PANTHER" id="PTHR37792">
    <property type="entry name" value="RIBONUCLEASE MRP PROTEIN SUBUNIT RMP1"/>
    <property type="match status" value="1"/>
</dbReference>
<accession>A0AAJ0DGX8</accession>
<dbReference type="InterPro" id="IPR047204">
    <property type="entry name" value="RMP1_RBD"/>
</dbReference>
<dbReference type="AlphaFoldDB" id="A0AAJ0DGX8"/>
<dbReference type="GO" id="GO:0000466">
    <property type="term" value="P:maturation of 5.8S rRNA from tricistronic rRNA transcript (SSU-rRNA, 5.8S rRNA, LSU-rRNA)"/>
    <property type="evidence" value="ECO:0007669"/>
    <property type="project" value="TreeGrafter"/>
</dbReference>
<dbReference type="PANTHER" id="PTHR37792:SF1">
    <property type="entry name" value="RIBONUCLEASE MRP PROTEIN SUBUNIT RMP1"/>
    <property type="match status" value="1"/>
</dbReference>
<dbReference type="Pfam" id="PF20945">
    <property type="entry name" value="RMP1"/>
    <property type="match status" value="1"/>
</dbReference>
<evidence type="ECO:0000313" key="3">
    <source>
        <dbReference type="Proteomes" id="UP001271007"/>
    </source>
</evidence>